<comment type="caution">
    <text evidence="2">The sequence shown here is derived from an EMBL/GenBank/DDBJ whole genome shotgun (WGS) entry which is preliminary data.</text>
</comment>
<evidence type="ECO:0000313" key="2">
    <source>
        <dbReference type="EMBL" id="MBB6429295.1"/>
    </source>
</evidence>
<evidence type="ECO:0000313" key="3">
    <source>
        <dbReference type="Proteomes" id="UP000541810"/>
    </source>
</evidence>
<feature type="chain" id="PRO_5031101400" description="PEP-CTERM protein-sorting domain-containing protein" evidence="1">
    <location>
        <begin position="25"/>
        <end position="349"/>
    </location>
</feature>
<gene>
    <name evidence="2" type="ORF">HNQ40_001101</name>
</gene>
<keyword evidence="1" id="KW-0732">Signal</keyword>
<sequence>MKRIWAGMGVAVMCVSAWVAPAKAVDRDPSSFVWLFSDTGYAAQGTGLAMSRGKAWPVVFGTSDTFTLRPTSGGTFGGFWSDVAAPLGFGPIRTASSSNGSVAGVNFFGNNNGGYIVGPTGTSTTLSSGIVAVDYTASGVLVTATENSVNGFVYDGQFGIQDIAVSPFGDGGVLRNGEFYSTLTNDAISLTFATGTTYTGLGSLVFDAQGRPHVVDREGNAFSFETNAGGWSATSLGTVGNTNSRLPIAADSTGTVGTAYVNNNSELIYAYWTASAGWQSTLVALNADQGFQIGLDFDYEDLPVISYVDLNSGNVVVAYDPIAVPEPSVAVVCGLMSGLLLRRRVASMN</sequence>
<evidence type="ECO:0008006" key="4">
    <source>
        <dbReference type="Google" id="ProtNLM"/>
    </source>
</evidence>
<dbReference type="RefSeq" id="WP_184676881.1">
    <property type="nucleotide sequence ID" value="NZ_JACHGY010000001.1"/>
</dbReference>
<protein>
    <recommendedName>
        <fullName evidence="4">PEP-CTERM protein-sorting domain-containing protein</fullName>
    </recommendedName>
</protein>
<organism evidence="2 3">
    <name type="scientific">Algisphaera agarilytica</name>
    <dbReference type="NCBI Taxonomy" id="1385975"/>
    <lineage>
        <taxon>Bacteria</taxon>
        <taxon>Pseudomonadati</taxon>
        <taxon>Planctomycetota</taxon>
        <taxon>Phycisphaerae</taxon>
        <taxon>Phycisphaerales</taxon>
        <taxon>Phycisphaeraceae</taxon>
        <taxon>Algisphaera</taxon>
    </lineage>
</organism>
<dbReference type="AlphaFoldDB" id="A0A7X0H7L8"/>
<feature type="signal peptide" evidence="1">
    <location>
        <begin position="1"/>
        <end position="24"/>
    </location>
</feature>
<proteinExistence type="predicted"/>
<evidence type="ECO:0000256" key="1">
    <source>
        <dbReference type="SAM" id="SignalP"/>
    </source>
</evidence>
<name>A0A7X0H7L8_9BACT</name>
<reference evidence="2 3" key="1">
    <citation type="submission" date="2020-08" db="EMBL/GenBank/DDBJ databases">
        <title>Genomic Encyclopedia of Type Strains, Phase IV (KMG-IV): sequencing the most valuable type-strain genomes for metagenomic binning, comparative biology and taxonomic classification.</title>
        <authorList>
            <person name="Goeker M."/>
        </authorList>
    </citation>
    <scope>NUCLEOTIDE SEQUENCE [LARGE SCALE GENOMIC DNA]</scope>
    <source>
        <strain evidence="2 3">DSM 103725</strain>
    </source>
</reference>
<dbReference type="EMBL" id="JACHGY010000001">
    <property type="protein sequence ID" value="MBB6429295.1"/>
    <property type="molecule type" value="Genomic_DNA"/>
</dbReference>
<keyword evidence="3" id="KW-1185">Reference proteome</keyword>
<accession>A0A7X0H7L8</accession>
<dbReference type="Proteomes" id="UP000541810">
    <property type="component" value="Unassembled WGS sequence"/>
</dbReference>